<name>A0A397GLW1_9GLOM</name>
<evidence type="ECO:0000313" key="4">
    <source>
        <dbReference type="Proteomes" id="UP000266861"/>
    </source>
</evidence>
<keyword evidence="1" id="KW-0809">Transit peptide</keyword>
<comment type="subcellular location">
    <subcellularLocation>
        <location evidence="1">Mitochondrion inner membrane</location>
        <topology evidence="1">Single-pass membrane protein</topology>
    </subcellularLocation>
</comment>
<evidence type="ECO:0000313" key="3">
    <source>
        <dbReference type="EMBL" id="RHZ50708.1"/>
    </source>
</evidence>
<keyword evidence="1" id="KW-0496">Mitochondrion</keyword>
<dbReference type="SUPFAM" id="SSF56784">
    <property type="entry name" value="HAD-like"/>
    <property type="match status" value="1"/>
</dbReference>
<dbReference type="STRING" id="1348612.A0A397GLW1"/>
<evidence type="ECO:0000256" key="1">
    <source>
        <dbReference type="RuleBase" id="RU365079"/>
    </source>
</evidence>
<proteinExistence type="inferred from homology"/>
<feature type="domain" description="FCP1 homology" evidence="2">
    <location>
        <begin position="1"/>
        <end position="62"/>
    </location>
</feature>
<dbReference type="PANTHER" id="PTHR12210">
    <property type="entry name" value="DULLARD PROTEIN PHOSPHATASE"/>
    <property type="match status" value="1"/>
</dbReference>
<comment type="function">
    <text evidence="1">Essential component of the TIM23 complex, a complex that mediates the translocation of transit peptide-containing proteins across the mitochondrial inner membrane.</text>
</comment>
<sequence>MQGKHYLKDLKIVNSDLSNIFILDNNPISYALNKENGIPIKDWISNPTNTALLDLLPFLEQLRFEDDCHLYFYNNIIYYH</sequence>
<dbReference type="InterPro" id="IPR036412">
    <property type="entry name" value="HAD-like_sf"/>
</dbReference>
<dbReference type="GO" id="GO:0005744">
    <property type="term" value="C:TIM23 mitochondrial import inner membrane translocase complex"/>
    <property type="evidence" value="ECO:0007669"/>
    <property type="project" value="UniProtKB-UniRule"/>
</dbReference>
<dbReference type="OrthoDB" id="277011at2759"/>
<organism evidence="3 4">
    <name type="scientific">Diversispora epigaea</name>
    <dbReference type="NCBI Taxonomy" id="1348612"/>
    <lineage>
        <taxon>Eukaryota</taxon>
        <taxon>Fungi</taxon>
        <taxon>Fungi incertae sedis</taxon>
        <taxon>Mucoromycota</taxon>
        <taxon>Glomeromycotina</taxon>
        <taxon>Glomeromycetes</taxon>
        <taxon>Diversisporales</taxon>
        <taxon>Diversisporaceae</taxon>
        <taxon>Diversispora</taxon>
    </lineage>
</organism>
<dbReference type="InterPro" id="IPR004274">
    <property type="entry name" value="FCP1_dom"/>
</dbReference>
<evidence type="ECO:0000259" key="2">
    <source>
        <dbReference type="PROSITE" id="PS50969"/>
    </source>
</evidence>
<dbReference type="Gene3D" id="3.40.50.1000">
    <property type="entry name" value="HAD superfamily/HAD-like"/>
    <property type="match status" value="1"/>
</dbReference>
<keyword evidence="4" id="KW-1185">Reference proteome</keyword>
<keyword evidence="1" id="KW-0813">Transport</keyword>
<keyword evidence="1" id="KW-0811">Translocation</keyword>
<accession>A0A397GLW1</accession>
<gene>
    <name evidence="3" type="ORF">Glove_493g55</name>
</gene>
<protein>
    <recommendedName>
        <fullName evidence="1">Mitochondrial import inner membrane translocase subunit TIM50</fullName>
    </recommendedName>
</protein>
<dbReference type="InterPro" id="IPR050365">
    <property type="entry name" value="TIM50"/>
</dbReference>
<keyword evidence="1" id="KW-0653">Protein transport</keyword>
<dbReference type="EMBL" id="PQFF01000428">
    <property type="protein sequence ID" value="RHZ50708.1"/>
    <property type="molecule type" value="Genomic_DNA"/>
</dbReference>
<comment type="subunit">
    <text evidence="1">Component of the TIM23 complex.</text>
</comment>
<dbReference type="Proteomes" id="UP000266861">
    <property type="component" value="Unassembled WGS sequence"/>
</dbReference>
<dbReference type="PROSITE" id="PS50969">
    <property type="entry name" value="FCP1"/>
    <property type="match status" value="1"/>
</dbReference>
<comment type="caution">
    <text evidence="3">The sequence shown here is derived from an EMBL/GenBank/DDBJ whole genome shotgun (WGS) entry which is preliminary data.</text>
</comment>
<dbReference type="GO" id="GO:0015031">
    <property type="term" value="P:protein transport"/>
    <property type="evidence" value="ECO:0007669"/>
    <property type="project" value="UniProtKB-KW"/>
</dbReference>
<reference evidence="3 4" key="1">
    <citation type="submission" date="2018-08" db="EMBL/GenBank/DDBJ databases">
        <title>Genome and evolution of the arbuscular mycorrhizal fungus Diversispora epigaea (formerly Glomus versiforme) and its bacterial endosymbionts.</title>
        <authorList>
            <person name="Sun X."/>
            <person name="Fei Z."/>
            <person name="Harrison M."/>
        </authorList>
    </citation>
    <scope>NUCLEOTIDE SEQUENCE [LARGE SCALE GENOMIC DNA]</scope>
    <source>
        <strain evidence="3 4">IT104</strain>
    </source>
</reference>
<dbReference type="Pfam" id="PF03031">
    <property type="entry name" value="NIF"/>
    <property type="match status" value="1"/>
</dbReference>
<comment type="similarity">
    <text evidence="1">Belongs to the TIM50 family.</text>
</comment>
<dbReference type="InterPro" id="IPR023214">
    <property type="entry name" value="HAD_sf"/>
</dbReference>
<dbReference type="AlphaFoldDB" id="A0A397GLW1"/>